<organism evidence="1 2">
    <name type="scientific">Prunus dulcis</name>
    <name type="common">Almond</name>
    <name type="synonym">Amygdalus dulcis</name>
    <dbReference type="NCBI Taxonomy" id="3755"/>
    <lineage>
        <taxon>Eukaryota</taxon>
        <taxon>Viridiplantae</taxon>
        <taxon>Streptophyta</taxon>
        <taxon>Embryophyta</taxon>
        <taxon>Tracheophyta</taxon>
        <taxon>Spermatophyta</taxon>
        <taxon>Magnoliopsida</taxon>
        <taxon>eudicotyledons</taxon>
        <taxon>Gunneridae</taxon>
        <taxon>Pentapetalae</taxon>
        <taxon>rosids</taxon>
        <taxon>fabids</taxon>
        <taxon>Rosales</taxon>
        <taxon>Rosaceae</taxon>
        <taxon>Amygdaloideae</taxon>
        <taxon>Amygdaleae</taxon>
        <taxon>Prunus</taxon>
    </lineage>
</organism>
<proteinExistence type="predicted"/>
<dbReference type="Proteomes" id="UP001054821">
    <property type="component" value="Chromosome 6"/>
</dbReference>
<comment type="caution">
    <text evidence="1">The sequence shown here is derived from an EMBL/GenBank/DDBJ whole genome shotgun (WGS) entry which is preliminary data.</text>
</comment>
<gene>
    <name evidence="1" type="ORF">L3X38_032853</name>
</gene>
<evidence type="ECO:0000313" key="1">
    <source>
        <dbReference type="EMBL" id="KAI5323781.1"/>
    </source>
</evidence>
<accession>A0AAD4YW99</accession>
<name>A0AAD4YW99_PRUDU</name>
<reference evidence="1 2" key="1">
    <citation type="journal article" date="2022" name="G3 (Bethesda)">
        <title>Whole-genome sequence and methylome profiling of the almond [Prunus dulcis (Mill.) D.A. Webb] cultivar 'Nonpareil'.</title>
        <authorList>
            <person name="D'Amico-Willman K.M."/>
            <person name="Ouma W.Z."/>
            <person name="Meulia T."/>
            <person name="Sideli G.M."/>
            <person name="Gradziel T.M."/>
            <person name="Fresnedo-Ramirez J."/>
        </authorList>
    </citation>
    <scope>NUCLEOTIDE SEQUENCE [LARGE SCALE GENOMIC DNA]</scope>
    <source>
        <strain evidence="1">Clone GOH B32 T37-40</strain>
    </source>
</reference>
<dbReference type="EMBL" id="JAJFAZ020000006">
    <property type="protein sequence ID" value="KAI5323781.1"/>
    <property type="molecule type" value="Genomic_DNA"/>
</dbReference>
<dbReference type="AlphaFoldDB" id="A0AAD4YW99"/>
<evidence type="ECO:0000313" key="2">
    <source>
        <dbReference type="Proteomes" id="UP001054821"/>
    </source>
</evidence>
<keyword evidence="2" id="KW-1185">Reference proteome</keyword>
<sequence length="120" mass="14274">MMCFKFPASLCKEINCDIARFWWANQENDSSMHWKSWHTLCKSKMNSGLGFRDLQEFNLALLGEQWWRLIQNPNALWAQVLKARYFQEVDFWKAKKGHRASRVWASLIAGWDEVLNHARV</sequence>
<dbReference type="PANTHER" id="PTHR33116:SF86">
    <property type="entry name" value="REVERSE TRANSCRIPTASE DOMAIN-CONTAINING PROTEIN"/>
    <property type="match status" value="1"/>
</dbReference>
<dbReference type="PANTHER" id="PTHR33116">
    <property type="entry name" value="REVERSE TRANSCRIPTASE ZINC-BINDING DOMAIN-CONTAINING PROTEIN-RELATED-RELATED"/>
    <property type="match status" value="1"/>
</dbReference>
<protein>
    <submittedName>
        <fullName evidence="1">Uncharacterized protein</fullName>
    </submittedName>
</protein>